<evidence type="ECO:0000256" key="2">
    <source>
        <dbReference type="ARBA" id="ARBA00022737"/>
    </source>
</evidence>
<keyword evidence="7 10" id="KW-0518">Myosin</keyword>
<dbReference type="GO" id="GO:0005516">
    <property type="term" value="F:calmodulin binding"/>
    <property type="evidence" value="ECO:0007669"/>
    <property type="project" value="UniProtKB-KW"/>
</dbReference>
<dbReference type="ExpressionAtlas" id="A0A2I3N2X2">
    <property type="expression patterns" value="baseline"/>
</dbReference>
<dbReference type="PROSITE" id="PS51456">
    <property type="entry name" value="MYOSIN_MOTOR"/>
    <property type="match status" value="1"/>
</dbReference>
<dbReference type="FunFam" id="1.20.58.530:FF:000002">
    <property type="entry name" value="Class V myosin"/>
    <property type="match status" value="1"/>
</dbReference>
<keyword evidence="8 10" id="KW-0505">Motor protein</keyword>
<dbReference type="GO" id="GO:0030050">
    <property type="term" value="P:vesicle transport along actin filament"/>
    <property type="evidence" value="ECO:0007669"/>
    <property type="project" value="UniProtKB-ARBA"/>
</dbReference>
<evidence type="ECO:0000256" key="3">
    <source>
        <dbReference type="ARBA" id="ARBA00022741"/>
    </source>
</evidence>
<evidence type="ECO:0000313" key="13">
    <source>
        <dbReference type="Ensembl" id="ENSPANP00000042357.2"/>
    </source>
</evidence>
<dbReference type="AlphaFoldDB" id="A0A2I3N2X2"/>
<dbReference type="InterPro" id="IPR001609">
    <property type="entry name" value="Myosin_head_motor_dom-like"/>
</dbReference>
<dbReference type="GO" id="GO:0005524">
    <property type="term" value="F:ATP binding"/>
    <property type="evidence" value="ECO:0007669"/>
    <property type="project" value="UniProtKB-UniRule"/>
</dbReference>
<proteinExistence type="inferred from homology"/>
<dbReference type="PRINTS" id="PR00193">
    <property type="entry name" value="MYOSINHEAVY"/>
</dbReference>
<dbReference type="Gene3D" id="3.40.850.10">
    <property type="entry name" value="Kinesin motor domain"/>
    <property type="match status" value="1"/>
</dbReference>
<reference evidence="13" key="2">
    <citation type="submission" date="2025-08" db="UniProtKB">
        <authorList>
            <consortium name="Ensembl"/>
        </authorList>
    </citation>
    <scope>IDENTIFICATION</scope>
</reference>
<evidence type="ECO:0000256" key="9">
    <source>
        <dbReference type="ARBA" id="ARBA00023203"/>
    </source>
</evidence>
<dbReference type="GO" id="GO:0005737">
    <property type="term" value="C:cytoplasm"/>
    <property type="evidence" value="ECO:0007669"/>
    <property type="project" value="TreeGrafter"/>
</dbReference>
<comment type="caution">
    <text evidence="10">Lacks conserved residue(s) required for the propagation of feature annotation.</text>
</comment>
<dbReference type="Gene3D" id="1.20.58.530">
    <property type="match status" value="1"/>
</dbReference>
<dbReference type="InterPro" id="IPR036961">
    <property type="entry name" value="Kinesin_motor_dom_sf"/>
</dbReference>
<dbReference type="SMART" id="SM00242">
    <property type="entry name" value="MYSc"/>
    <property type="match status" value="1"/>
</dbReference>
<evidence type="ECO:0000313" key="14">
    <source>
        <dbReference type="Proteomes" id="UP000028761"/>
    </source>
</evidence>
<evidence type="ECO:0000256" key="8">
    <source>
        <dbReference type="ARBA" id="ARBA00023175"/>
    </source>
</evidence>
<feature type="binding site" evidence="10">
    <location>
        <begin position="160"/>
        <end position="167"/>
    </location>
    <ligand>
        <name>ATP</name>
        <dbReference type="ChEBI" id="CHEBI:30616"/>
    </ligand>
</feature>
<feature type="domain" description="Myosin motor" evidence="11">
    <location>
        <begin position="69"/>
        <end position="664"/>
    </location>
</feature>
<dbReference type="GO" id="GO:0000146">
    <property type="term" value="F:microfilament motor activity"/>
    <property type="evidence" value="ECO:0007669"/>
    <property type="project" value="TreeGrafter"/>
</dbReference>
<dbReference type="GO" id="GO:0016020">
    <property type="term" value="C:membrane"/>
    <property type="evidence" value="ECO:0007669"/>
    <property type="project" value="TreeGrafter"/>
</dbReference>
<keyword evidence="9 10" id="KW-0009">Actin-binding</keyword>
<keyword evidence="5" id="KW-0112">Calmodulin-binding</keyword>
<dbReference type="Gene3D" id="1.10.10.820">
    <property type="match status" value="1"/>
</dbReference>
<dbReference type="Bgee" id="ENSPANG00000017451">
    <property type="expression patterns" value="Expressed in pancreas and 50 other cell types or tissues"/>
</dbReference>
<dbReference type="PANTHER" id="PTHR13140">
    <property type="entry name" value="MYOSIN"/>
    <property type="match status" value="1"/>
</dbReference>
<evidence type="ECO:0000256" key="1">
    <source>
        <dbReference type="ARBA" id="ARBA00008314"/>
    </source>
</evidence>
<evidence type="ECO:0008006" key="15">
    <source>
        <dbReference type="Google" id="ProtNLM"/>
    </source>
</evidence>
<dbReference type="PROSITE" id="PS51844">
    <property type="entry name" value="SH3_LIKE"/>
    <property type="match status" value="1"/>
</dbReference>
<name>A0A2I3N2X2_PAPAN</name>
<dbReference type="PANTHER" id="PTHR13140:SF313">
    <property type="entry name" value="UNCONVENTIONAL MYOSIN-VC"/>
    <property type="match status" value="1"/>
</dbReference>
<organism evidence="13 14">
    <name type="scientific">Papio anubis</name>
    <name type="common">Olive baboon</name>
    <dbReference type="NCBI Taxonomy" id="9555"/>
    <lineage>
        <taxon>Eukaryota</taxon>
        <taxon>Metazoa</taxon>
        <taxon>Chordata</taxon>
        <taxon>Craniata</taxon>
        <taxon>Vertebrata</taxon>
        <taxon>Euteleostomi</taxon>
        <taxon>Mammalia</taxon>
        <taxon>Eutheria</taxon>
        <taxon>Euarchontoglires</taxon>
        <taxon>Primates</taxon>
        <taxon>Haplorrhini</taxon>
        <taxon>Catarrhini</taxon>
        <taxon>Cercopithecidae</taxon>
        <taxon>Cercopithecinae</taxon>
        <taxon>Papio</taxon>
    </lineage>
</organism>
<dbReference type="Proteomes" id="UP000028761">
    <property type="component" value="Unplaced"/>
</dbReference>
<dbReference type="FunFam" id="3.40.850.10:FF:000089">
    <property type="entry name" value="Myosin VC"/>
    <property type="match status" value="1"/>
</dbReference>
<dbReference type="GO" id="GO:0051015">
    <property type="term" value="F:actin filament binding"/>
    <property type="evidence" value="ECO:0007669"/>
    <property type="project" value="TreeGrafter"/>
</dbReference>
<dbReference type="Gene3D" id="1.20.120.720">
    <property type="entry name" value="Myosin VI head, motor domain, U50 subdomain"/>
    <property type="match status" value="1"/>
</dbReference>
<dbReference type="InterPro" id="IPR027417">
    <property type="entry name" value="P-loop_NTPase"/>
</dbReference>
<sequence length="664" mass="76038">ATWFYPKTCTSYNRVWIPDPEEVWKSAEIATDYRVGDKVLRLLLEDGTELDYSVNPESLPPLRNPDILVGENDLTALSYLHEPAVLHNLRIRFAESKLIYTYSGIILVAMNPYKQLPIYGDAIIHAYSGQNMGDMDPHIFAVAEEAYKQMARNQSIIVSGESGAGKTVSARYAMRYFATVSKSGSNAHVEDKVLASNPITEAVGNAKTTRNDNSSRFGKYTEISFDEQNQIIGANMRTYLLEKSRVVFQSENERNYHIFYQLCASAQQSEFKHLKLGSAEEFNYTRMGGNTVIEGVNDRAEMVETQKTFTLLGFKEDFQMDVFKILAAILHLGNVQITAVGNERSSVSEDDSHLKVFCELLGLESGRVAQWLCNRKIVTSSETVVKPMTRPQAVNARDALAKKIYAHLFDFIVERINQALQFSGKQHTFIGVLDIYGFETFDVNSFEQFCINYANEKLQQQFNMHVFKLEQEEYMKEDIPWTLIDFYDNQPVIDLIEAKMGILELLDEECLLPHGTDENWLQKLYNNFVNKNPLFEKPRMSNTSFVIQHFADKVEYKCEGFLEKNRDTVYDMLVEILRASKVCKVLVIIKILNSYTPIDDFEKRVTPSFVRKVQALLNSREDSSQLMLDTKYLFQVTFPFTPSPHALEMIQIPSSFKLGFLNRL</sequence>
<evidence type="ECO:0000256" key="7">
    <source>
        <dbReference type="ARBA" id="ARBA00023123"/>
    </source>
</evidence>
<dbReference type="FunFam" id="1.20.120.720:FF:000016">
    <property type="entry name" value="Myosin VB"/>
    <property type="match status" value="1"/>
</dbReference>
<keyword evidence="2" id="KW-0677">Repeat</keyword>
<dbReference type="GeneTree" id="ENSGT00940000157971"/>
<dbReference type="Ensembl" id="ENSPANT00000052489.2">
    <property type="protein sequence ID" value="ENSPANP00000042357.2"/>
    <property type="gene ID" value="ENSPANG00000049349.1"/>
</dbReference>
<dbReference type="InterPro" id="IPR004009">
    <property type="entry name" value="SH3_Myosin"/>
</dbReference>
<keyword evidence="4 10" id="KW-0067">ATP-binding</keyword>
<dbReference type="GO" id="GO:0007015">
    <property type="term" value="P:actin filament organization"/>
    <property type="evidence" value="ECO:0007669"/>
    <property type="project" value="TreeGrafter"/>
</dbReference>
<evidence type="ECO:0000259" key="12">
    <source>
        <dbReference type="PROSITE" id="PS51844"/>
    </source>
</evidence>
<evidence type="ECO:0000256" key="6">
    <source>
        <dbReference type="ARBA" id="ARBA00023054"/>
    </source>
</evidence>
<evidence type="ECO:0000256" key="4">
    <source>
        <dbReference type="ARBA" id="ARBA00022840"/>
    </source>
</evidence>
<accession>A0A2I3N2X2</accession>
<protein>
    <recommendedName>
        <fullName evidence="15">Myosin VC</fullName>
    </recommendedName>
</protein>
<dbReference type="FunFam" id="1.10.10.820:FF:000001">
    <property type="entry name" value="Myosin heavy chain"/>
    <property type="match status" value="1"/>
</dbReference>
<dbReference type="GO" id="GO:0016459">
    <property type="term" value="C:myosin complex"/>
    <property type="evidence" value="ECO:0007669"/>
    <property type="project" value="UniProtKB-KW"/>
</dbReference>
<evidence type="ECO:0000259" key="11">
    <source>
        <dbReference type="PROSITE" id="PS51456"/>
    </source>
</evidence>
<reference evidence="13" key="3">
    <citation type="submission" date="2025-09" db="UniProtKB">
        <authorList>
            <consortium name="Ensembl"/>
        </authorList>
    </citation>
    <scope>IDENTIFICATION</scope>
</reference>
<comment type="similarity">
    <text evidence="1 10">Belongs to the TRAFAC class myosin-kinesin ATPase superfamily. Myosin family.</text>
</comment>
<dbReference type="Pfam" id="PF00063">
    <property type="entry name" value="Myosin_head"/>
    <property type="match status" value="1"/>
</dbReference>
<keyword evidence="6" id="KW-0175">Coiled coil</keyword>
<keyword evidence="14" id="KW-1185">Reference proteome</keyword>
<dbReference type="SUPFAM" id="SSF52540">
    <property type="entry name" value="P-loop containing nucleoside triphosphate hydrolases"/>
    <property type="match status" value="1"/>
</dbReference>
<keyword evidence="3 10" id="KW-0547">Nucleotide-binding</keyword>
<feature type="domain" description="Myosin N-terminal SH3-like" evidence="12">
    <location>
        <begin position="10"/>
        <end position="64"/>
    </location>
</feature>
<evidence type="ECO:0000256" key="10">
    <source>
        <dbReference type="PROSITE-ProRule" id="PRU00782"/>
    </source>
</evidence>
<evidence type="ECO:0000256" key="5">
    <source>
        <dbReference type="ARBA" id="ARBA00022860"/>
    </source>
</evidence>
<reference evidence="14" key="1">
    <citation type="submission" date="2012-03" db="EMBL/GenBank/DDBJ databases">
        <title>Whole Genome Assembly of Papio anubis.</title>
        <authorList>
            <person name="Liu Y.L."/>
            <person name="Abraham K.A."/>
            <person name="Akbar H.A."/>
            <person name="Ali S.A."/>
            <person name="Anosike U.A."/>
            <person name="Aqrawi P.A."/>
            <person name="Arias F.A."/>
            <person name="Attaway T.A."/>
            <person name="Awwad R.A."/>
            <person name="Babu C.B."/>
            <person name="Bandaranaike D.B."/>
            <person name="Battles P.B."/>
            <person name="Bell A.B."/>
            <person name="Beltran B.B."/>
            <person name="Berhane-Mersha D.B."/>
            <person name="Bess C.B."/>
            <person name="Bickham C.B."/>
            <person name="Bolden T.B."/>
            <person name="Carter K.C."/>
            <person name="Chau D.C."/>
            <person name="Chavez A.C."/>
            <person name="Clerc-Blankenburg K.C."/>
            <person name="Coyle M.C."/>
            <person name="Dao M.D."/>
            <person name="Davila M.L.D."/>
            <person name="Davy-Carroll L.D."/>
            <person name="Denson S.D."/>
            <person name="Dinh H.D."/>
            <person name="Fernandez S.F."/>
            <person name="Fernando P.F."/>
            <person name="Forbes L.F."/>
            <person name="Francis C.F."/>
            <person name="Francisco L.F."/>
            <person name="Fu Q.F."/>
            <person name="Garcia-Iii R.G."/>
            <person name="Garrett T.G."/>
            <person name="Gross S.G."/>
            <person name="Gubbala S.G."/>
            <person name="Hirani K.H."/>
            <person name="Hogues M.H."/>
            <person name="Hollins B.H."/>
            <person name="Jackson L.J."/>
            <person name="Javaid M.J."/>
            <person name="Jhangiani S.J."/>
            <person name="Johnson A.J."/>
            <person name="Johnson B.J."/>
            <person name="Jones J.J."/>
            <person name="Joshi V.J."/>
            <person name="Kalu J.K."/>
            <person name="Khan N.K."/>
            <person name="Korchina V.K."/>
            <person name="Kovar C.K."/>
            <person name="Lago L.L."/>
            <person name="Lara F.L."/>
            <person name="Le T.-K.L."/>
            <person name="Lee S.L."/>
            <person name="Legall-Iii F.L."/>
            <person name="Lemon S.L."/>
            <person name="Liu J.L."/>
            <person name="Liu Y.-S.L."/>
            <person name="Liyanage D.L."/>
            <person name="Lopez J.L."/>
            <person name="Lorensuhewa L.L."/>
            <person name="Mata R.M."/>
            <person name="Mathew T.M."/>
            <person name="Mercado C.M."/>
            <person name="Mercado I.M."/>
            <person name="Morales K.M."/>
            <person name="Morgan M.M."/>
            <person name="Munidasa M.M."/>
            <person name="Ngo D.N."/>
            <person name="Nguyen L.N."/>
            <person name="Nguyen T.N."/>
            <person name="Nguyen N.N."/>
            <person name="Obregon M.O."/>
            <person name="Okwuonu G.O."/>
            <person name="Ongeri F.O."/>
            <person name="Onwere C.O."/>
            <person name="Osifeso I.O."/>
            <person name="Parra A.P."/>
            <person name="Patil S.P."/>
            <person name="Perez A.P."/>
            <person name="Perez Y.P."/>
            <person name="Pham C.P."/>
            <person name="Pu L.-L.P."/>
            <person name="Puazo M.P."/>
            <person name="Quiroz J.Q."/>
            <person name="Rouhana J.R."/>
            <person name="Ruiz M.R."/>
            <person name="Ruiz S.-J.R."/>
            <person name="Saada N.S."/>
            <person name="Santibanez J.S."/>
            <person name="Scheel M.S."/>
            <person name="Schneider B.S."/>
            <person name="Simmons D.S."/>
            <person name="Sisson I.S."/>
            <person name="Tang L.-Y.T."/>
            <person name="Thornton R.T."/>
            <person name="Tisius J.T."/>
            <person name="Toledanes G.T."/>
            <person name="Trejos Z.T."/>
            <person name="Usmani K.U."/>
            <person name="Varghese R.V."/>
            <person name="Vattathil S.V."/>
            <person name="Vee V.V."/>
            <person name="Walker D.W."/>
            <person name="Weissenberger G.W."/>
            <person name="White C.W."/>
            <person name="Williams A.W."/>
            <person name="Woodworth J.W."/>
            <person name="Wright R.W."/>
            <person name="Zhu Y.Z."/>
            <person name="Han Y.H."/>
            <person name="Newsham I.N."/>
            <person name="Nazareth L.N."/>
            <person name="Worley K.W."/>
            <person name="Muzny D.M."/>
            <person name="Rogers J.R."/>
            <person name="Gibbs R.G."/>
        </authorList>
    </citation>
    <scope>NUCLEOTIDE SEQUENCE [LARGE SCALE GENOMIC DNA]</scope>
</reference>